<feature type="region of interest" description="Disordered" evidence="2">
    <location>
        <begin position="504"/>
        <end position="558"/>
    </location>
</feature>
<feature type="coiled-coil region" evidence="1">
    <location>
        <begin position="268"/>
        <end position="316"/>
    </location>
</feature>
<evidence type="ECO:0000256" key="1">
    <source>
        <dbReference type="SAM" id="Coils"/>
    </source>
</evidence>
<dbReference type="EMBL" id="JAIWQS010000005">
    <property type="protein sequence ID" value="KAJ8765778.1"/>
    <property type="molecule type" value="Genomic_DNA"/>
</dbReference>
<sequence>MEMQPKAGELEEELMDPMDRLRCAEKERDKARDELKEMKQIVNEANATVTGSQRRIQELEIELERKREIETKMSLSFASQTRQLEETIISLEDSKMQVSFLHEKVKKLEGSSPRAGGEEQVSVEEELHMVKSELELTRANMVSLEEAEKQSQLKFKSLLEEMNSLRTEMKQAIKAEENSKKAMDDLALALKEVATEAKQTKEKLIATEKEAEELKEKLKDMEDKTETLLCQAKKDTDIYRNTAERLRIEAEESLLAWNAKETGFVDCIKRAEDEKTRALEENKKLLQSLTEAENLRKTAEQEDHNLRETLQQALNEASAAKEAAGIALAENSQLKDELAEKDDALVFITRENENLRINEANTVENIKELKRIFAEVTGKEFKAEKEKDPREGKKLSSTFTLNLKELIIPKHDDHKLSDKHIDSDEDDDSDSSELLRGSILYQVDSPVPPTHHRRRSSSTFIDEVLVLNPEDDDHIHIDDLENEKNPRKKKALLRRFGDIITRRRSIHIHHHTHKKEPSVGGEGNKKEVVKEPSSSGSDGQKKDSSYSGELNKKEPLVE</sequence>
<comment type="caution">
    <text evidence="3">The sequence shown here is derived from an EMBL/GenBank/DDBJ whole genome shotgun (WGS) entry which is preliminary data.</text>
</comment>
<proteinExistence type="predicted"/>
<gene>
    <name evidence="3" type="ORF">K2173_014900</name>
</gene>
<feature type="coiled-coil region" evidence="1">
    <location>
        <begin position="155"/>
        <end position="231"/>
    </location>
</feature>
<protein>
    <submittedName>
        <fullName evidence="3">Uncharacterized protein</fullName>
    </submittedName>
</protein>
<feature type="compositionally biased region" description="Basic and acidic residues" evidence="2">
    <location>
        <begin position="539"/>
        <end position="558"/>
    </location>
</feature>
<evidence type="ECO:0000256" key="2">
    <source>
        <dbReference type="SAM" id="MobiDB-lite"/>
    </source>
</evidence>
<feature type="region of interest" description="Disordered" evidence="2">
    <location>
        <begin position="1"/>
        <end position="20"/>
    </location>
</feature>
<organism evidence="3 4">
    <name type="scientific">Erythroxylum novogranatense</name>
    <dbReference type="NCBI Taxonomy" id="1862640"/>
    <lineage>
        <taxon>Eukaryota</taxon>
        <taxon>Viridiplantae</taxon>
        <taxon>Streptophyta</taxon>
        <taxon>Embryophyta</taxon>
        <taxon>Tracheophyta</taxon>
        <taxon>Spermatophyta</taxon>
        <taxon>Magnoliopsida</taxon>
        <taxon>eudicotyledons</taxon>
        <taxon>Gunneridae</taxon>
        <taxon>Pentapetalae</taxon>
        <taxon>rosids</taxon>
        <taxon>fabids</taxon>
        <taxon>Malpighiales</taxon>
        <taxon>Erythroxylaceae</taxon>
        <taxon>Erythroxylum</taxon>
    </lineage>
</organism>
<feature type="compositionally biased region" description="Basic residues" evidence="2">
    <location>
        <begin position="504"/>
        <end position="514"/>
    </location>
</feature>
<keyword evidence="1" id="KW-0175">Coiled coil</keyword>
<reference evidence="3 4" key="1">
    <citation type="submission" date="2021-09" db="EMBL/GenBank/DDBJ databases">
        <title>Genomic insights and catalytic innovation underlie evolution of tropane alkaloids biosynthesis.</title>
        <authorList>
            <person name="Wang Y.-J."/>
            <person name="Tian T."/>
            <person name="Huang J.-P."/>
            <person name="Huang S.-X."/>
        </authorList>
    </citation>
    <scope>NUCLEOTIDE SEQUENCE [LARGE SCALE GENOMIC DNA]</scope>
    <source>
        <strain evidence="3">KIB-2018</strain>
        <tissue evidence="3">Leaf</tissue>
    </source>
</reference>
<name>A0AAV8TGC1_9ROSI</name>
<dbReference type="PANTHER" id="PTHR35164">
    <property type="entry name" value="EXPRESSED PROTEIN"/>
    <property type="match status" value="1"/>
</dbReference>
<dbReference type="PANTHER" id="PTHR35164:SF9">
    <property type="entry name" value="EXPRESSED PROTEIN"/>
    <property type="match status" value="1"/>
</dbReference>
<dbReference type="Proteomes" id="UP001159364">
    <property type="component" value="Linkage Group LG05"/>
</dbReference>
<dbReference type="AlphaFoldDB" id="A0AAV8TGC1"/>
<evidence type="ECO:0000313" key="3">
    <source>
        <dbReference type="EMBL" id="KAJ8765778.1"/>
    </source>
</evidence>
<evidence type="ECO:0000313" key="4">
    <source>
        <dbReference type="Proteomes" id="UP001159364"/>
    </source>
</evidence>
<accession>A0AAV8TGC1</accession>
<feature type="coiled-coil region" evidence="1">
    <location>
        <begin position="21"/>
        <end position="69"/>
    </location>
</feature>
<keyword evidence="4" id="KW-1185">Reference proteome</keyword>